<dbReference type="SUPFAM" id="SSF69322">
    <property type="entry name" value="Tricorn protease domain 2"/>
    <property type="match status" value="1"/>
</dbReference>
<dbReference type="InterPro" id="IPR015943">
    <property type="entry name" value="WD40/YVTN_repeat-like_dom_sf"/>
</dbReference>
<comment type="caution">
    <text evidence="1">The sequence shown here is derived from an EMBL/GenBank/DDBJ whole genome shotgun (WGS) entry which is preliminary data.</text>
</comment>
<dbReference type="Proteomes" id="UP001597183">
    <property type="component" value="Unassembled WGS sequence"/>
</dbReference>
<organism evidence="1 2">
    <name type="scientific">Actinoplanes sichuanensis</name>
    <dbReference type="NCBI Taxonomy" id="512349"/>
    <lineage>
        <taxon>Bacteria</taxon>
        <taxon>Bacillati</taxon>
        <taxon>Actinomycetota</taxon>
        <taxon>Actinomycetes</taxon>
        <taxon>Micromonosporales</taxon>
        <taxon>Micromonosporaceae</taxon>
        <taxon>Actinoplanes</taxon>
    </lineage>
</organism>
<sequence>MVIGNGRIIYLLDVSGTVATEAVHPAAVAAVALNAQGDTIATVAGDVLMCGESSRRTIVGPVRALWFDADGSVLLATDTELAQYLPDLSSRRSVASWPRNALCAITHDPATGRIAWGLRDGKLMIWHRDRLVQVGSSPWQPTALAIGDRLFVAGNSTEVLRFGLTGGQQPSLNLEIYVRQLRITDGRLIAAGGGGPVLLESDDGTRYLVEPDRDTESDVMPPASDLILRLTPEGNEALSHTAAEAALTAERFRPLPGALVLIAQAPADYGYHQYPRDEEIPAHFVHAGDVMLLCAALHDAGVGVAIRLTGANWQALVSGARRWLRLDVDAILMEPEGPGVDEVAGLLRSLGRRLAVYDRSADDSPLLAPVGNPAVDALLEAAGRVDDAPPPMPNYPGMVPPPPVIHRFPALPADADVRLMILCTALALPGLTEVAADDVLTLDPEHSDRLRRFLAERAGHSALRTGACFVDRTEDSLSITRLLDAVEIVCIANTTTVELTLPSDLVSRQYTLLASTDLPTVADGSDVTLGPYAVRWFRRAPAGATA</sequence>
<proteinExistence type="predicted"/>
<reference evidence="2" key="1">
    <citation type="journal article" date="2019" name="Int. J. Syst. Evol. Microbiol.">
        <title>The Global Catalogue of Microorganisms (GCM) 10K type strain sequencing project: providing services to taxonomists for standard genome sequencing and annotation.</title>
        <authorList>
            <consortium name="The Broad Institute Genomics Platform"/>
            <consortium name="The Broad Institute Genome Sequencing Center for Infectious Disease"/>
            <person name="Wu L."/>
            <person name="Ma J."/>
        </authorList>
    </citation>
    <scope>NUCLEOTIDE SEQUENCE [LARGE SCALE GENOMIC DNA]</scope>
    <source>
        <strain evidence="2">CCM 7526</strain>
    </source>
</reference>
<keyword evidence="2" id="KW-1185">Reference proteome</keyword>
<protein>
    <submittedName>
        <fullName evidence="1">Uncharacterized protein</fullName>
    </submittedName>
</protein>
<gene>
    <name evidence="1" type="ORF">ACFQ5G_01510</name>
</gene>
<dbReference type="Gene3D" id="2.130.10.10">
    <property type="entry name" value="YVTN repeat-like/Quinoprotein amine dehydrogenase"/>
    <property type="match status" value="1"/>
</dbReference>
<evidence type="ECO:0000313" key="1">
    <source>
        <dbReference type="EMBL" id="MFD1364014.1"/>
    </source>
</evidence>
<dbReference type="EMBL" id="JBHTMK010000004">
    <property type="protein sequence ID" value="MFD1364014.1"/>
    <property type="molecule type" value="Genomic_DNA"/>
</dbReference>
<evidence type="ECO:0000313" key="2">
    <source>
        <dbReference type="Proteomes" id="UP001597183"/>
    </source>
</evidence>
<name>A0ABW4A0A3_9ACTN</name>
<dbReference type="RefSeq" id="WP_378078127.1">
    <property type="nucleotide sequence ID" value="NZ_JBHTMK010000004.1"/>
</dbReference>
<accession>A0ABW4A0A3</accession>